<dbReference type="Proteomes" id="UP000719766">
    <property type="component" value="Unassembled WGS sequence"/>
</dbReference>
<reference evidence="5" key="1">
    <citation type="journal article" date="2020" name="New Phytol.">
        <title>Comparative genomics reveals dynamic genome evolution in host specialist ectomycorrhizal fungi.</title>
        <authorList>
            <person name="Lofgren L.A."/>
            <person name="Nguyen N.H."/>
            <person name="Vilgalys R."/>
            <person name="Ruytinx J."/>
            <person name="Liao H.L."/>
            <person name="Branco S."/>
            <person name="Kuo A."/>
            <person name="LaButti K."/>
            <person name="Lipzen A."/>
            <person name="Andreopoulos W."/>
            <person name="Pangilinan J."/>
            <person name="Riley R."/>
            <person name="Hundley H."/>
            <person name="Na H."/>
            <person name="Barry K."/>
            <person name="Grigoriev I.V."/>
            <person name="Stajich J.E."/>
            <person name="Kennedy P.G."/>
        </authorList>
    </citation>
    <scope>NUCLEOTIDE SEQUENCE</scope>
    <source>
        <strain evidence="5">S12</strain>
    </source>
</reference>
<feature type="domain" description="SHSP" evidence="4">
    <location>
        <begin position="40"/>
        <end position="153"/>
    </location>
</feature>
<dbReference type="Gene3D" id="2.60.40.790">
    <property type="match status" value="1"/>
</dbReference>
<dbReference type="InterPro" id="IPR031107">
    <property type="entry name" value="Small_HSP"/>
</dbReference>
<gene>
    <name evidence="5" type="ORF">HD556DRAFT_1048741</name>
</gene>
<evidence type="ECO:0000256" key="3">
    <source>
        <dbReference type="RuleBase" id="RU003616"/>
    </source>
</evidence>
<dbReference type="RefSeq" id="XP_041153994.1">
    <property type="nucleotide sequence ID" value="XM_041295992.1"/>
</dbReference>
<accession>A0A9P7DC98</accession>
<dbReference type="CDD" id="cd06464">
    <property type="entry name" value="ACD_sHsps-like"/>
    <property type="match status" value="1"/>
</dbReference>
<organism evidence="5 6">
    <name type="scientific">Suillus plorans</name>
    <dbReference type="NCBI Taxonomy" id="116603"/>
    <lineage>
        <taxon>Eukaryota</taxon>
        <taxon>Fungi</taxon>
        <taxon>Dikarya</taxon>
        <taxon>Basidiomycota</taxon>
        <taxon>Agaricomycotina</taxon>
        <taxon>Agaricomycetes</taxon>
        <taxon>Agaricomycetidae</taxon>
        <taxon>Boletales</taxon>
        <taxon>Suillineae</taxon>
        <taxon>Suillaceae</taxon>
        <taxon>Suillus</taxon>
    </lineage>
</organism>
<dbReference type="InterPro" id="IPR002068">
    <property type="entry name" value="A-crystallin/Hsp20_dom"/>
</dbReference>
<dbReference type="OrthoDB" id="1431247at2759"/>
<dbReference type="InterPro" id="IPR008978">
    <property type="entry name" value="HSP20-like_chaperone"/>
</dbReference>
<sequence>MSLVRTIYDPFTEFDKLFDDAFNARFRPSPTIEGNTTLTHRRDRAFPRMDLHENAETKTVTATFELPGIKQQDVNVEVHGNRLTISGESKCSDDYNKGSYVVQERSHGKFSRTLQIPQGIKAEDVHAKMENGVLTVSFPKAGPDQQPQRIAIV</sequence>
<dbReference type="Pfam" id="PF00011">
    <property type="entry name" value="HSP20"/>
    <property type="match status" value="1"/>
</dbReference>
<evidence type="ECO:0000256" key="1">
    <source>
        <dbReference type="ARBA" id="ARBA00023016"/>
    </source>
</evidence>
<dbReference type="SUPFAM" id="SSF49764">
    <property type="entry name" value="HSP20-like chaperones"/>
    <property type="match status" value="1"/>
</dbReference>
<comment type="similarity">
    <text evidence="2 3">Belongs to the small heat shock protein (HSP20) family.</text>
</comment>
<dbReference type="GeneID" id="64589756"/>
<evidence type="ECO:0000313" key="6">
    <source>
        <dbReference type="Proteomes" id="UP000719766"/>
    </source>
</evidence>
<comment type="caution">
    <text evidence="5">The sequence shown here is derived from an EMBL/GenBank/DDBJ whole genome shotgun (WGS) entry which is preliminary data.</text>
</comment>
<evidence type="ECO:0000256" key="2">
    <source>
        <dbReference type="PROSITE-ProRule" id="PRU00285"/>
    </source>
</evidence>
<name>A0A9P7DC98_9AGAM</name>
<dbReference type="PROSITE" id="PS01031">
    <property type="entry name" value="SHSP"/>
    <property type="match status" value="1"/>
</dbReference>
<protein>
    <submittedName>
        <fullName evidence="5">HSP20-like chaperone</fullName>
    </submittedName>
</protein>
<proteinExistence type="inferred from homology"/>
<evidence type="ECO:0000313" key="5">
    <source>
        <dbReference type="EMBL" id="KAG1786559.1"/>
    </source>
</evidence>
<keyword evidence="6" id="KW-1185">Reference proteome</keyword>
<keyword evidence="1" id="KW-0346">Stress response</keyword>
<dbReference type="AlphaFoldDB" id="A0A9P7DC98"/>
<dbReference type="EMBL" id="JABBWE010000091">
    <property type="protein sequence ID" value="KAG1786559.1"/>
    <property type="molecule type" value="Genomic_DNA"/>
</dbReference>
<evidence type="ECO:0000259" key="4">
    <source>
        <dbReference type="PROSITE" id="PS01031"/>
    </source>
</evidence>
<dbReference type="PANTHER" id="PTHR11527">
    <property type="entry name" value="HEAT-SHOCK PROTEIN 20 FAMILY MEMBER"/>
    <property type="match status" value="1"/>
</dbReference>